<evidence type="ECO:0000313" key="5">
    <source>
        <dbReference type="Proteomes" id="UP000254100"/>
    </source>
</evidence>
<reference evidence="3 5" key="2">
    <citation type="submission" date="2018-06" db="EMBL/GenBank/DDBJ databases">
        <authorList>
            <consortium name="Pathogen Informatics"/>
            <person name="Doyle S."/>
        </authorList>
    </citation>
    <scope>NUCLEOTIDE SEQUENCE [LARGE SCALE GENOMIC DNA]</scope>
    <source>
        <strain evidence="3 5">NCTC13832</strain>
    </source>
</reference>
<proteinExistence type="predicted"/>
<keyword evidence="4" id="KW-1185">Reference proteome</keyword>
<dbReference type="SUPFAM" id="SSF51905">
    <property type="entry name" value="FAD/NAD(P)-binding domain"/>
    <property type="match status" value="1"/>
</dbReference>
<dbReference type="Pfam" id="PF13454">
    <property type="entry name" value="NAD_binding_9"/>
    <property type="match status" value="1"/>
</dbReference>
<dbReference type="InterPro" id="IPR036188">
    <property type="entry name" value="FAD/NAD-bd_sf"/>
</dbReference>
<dbReference type="RefSeq" id="WP_044358613.1">
    <property type="nucleotide sequence ID" value="NZ_JXWY01000002.1"/>
</dbReference>
<dbReference type="PANTHER" id="PTHR38663:SF1">
    <property type="entry name" value="L-ORNITHINE N(5)-MONOOXYGENASE"/>
    <property type="match status" value="1"/>
</dbReference>
<dbReference type="Proteomes" id="UP000254100">
    <property type="component" value="Unassembled WGS sequence"/>
</dbReference>
<dbReference type="AlphaFoldDB" id="A0A0D6XTQ7"/>
<protein>
    <submittedName>
        <fullName evidence="2 3">Pyridine nucleotide-disulfide oxidoreductase</fullName>
    </submittedName>
</protein>
<evidence type="ECO:0000313" key="2">
    <source>
        <dbReference type="EMBL" id="KIX91830.1"/>
    </source>
</evidence>
<dbReference type="EMBL" id="JXWY01000002">
    <property type="protein sequence ID" value="KIX91830.1"/>
    <property type="molecule type" value="Genomic_DNA"/>
</dbReference>
<gene>
    <name evidence="3" type="ORF">NCTC13832_02152</name>
    <name evidence="2" type="ORF">TP70_00700</name>
</gene>
<sequence length="385" mass="44045">MYEWLIIGGGVHATTIALQLRYLGLPTSQLGIIDPHDTLMDNFKMQTTRLSMPYLRSPLVHHCHPEPFDLKKFAKCHQYAQAMIGQYQRPRLDMFFDHTDNYIQQYDLAACHIQQKAIDIERTNDYWQVVLDDERILTARHVVLAMGTHNTPLTPDMFKGQPDVQHIHQSDFDTQLTASHIVGSGISAAHLVIKLLAEQREKPIHLWIKKPLEVFDFDADPGWLGPKNMRGFQCEKDLTQRAEINRSERHKGSMPKEMYMKLMHAENEGRLIIHQTAIEAVADHYIIAGKERIHYDGIYLATGFEYDLMQQPLIQTIVNTYRAKLTAGFPVTTPSLEWLPNLYVSGMLADLELGPFARNIMGGRMAAQRIGEVYVQSQDAVQQAI</sequence>
<dbReference type="InterPro" id="IPR038732">
    <property type="entry name" value="HpyO/CreE_NAD-binding"/>
</dbReference>
<organism evidence="3 5">
    <name type="scientific">Staphylococcus microti</name>
    <dbReference type="NCBI Taxonomy" id="569857"/>
    <lineage>
        <taxon>Bacteria</taxon>
        <taxon>Bacillati</taxon>
        <taxon>Bacillota</taxon>
        <taxon>Bacilli</taxon>
        <taxon>Bacillales</taxon>
        <taxon>Staphylococcaceae</taxon>
        <taxon>Staphylococcus</taxon>
    </lineage>
</organism>
<name>A0A0D6XTQ7_9STAP</name>
<reference evidence="2 4" key="1">
    <citation type="submission" date="2015-01" db="EMBL/GenBank/DDBJ databases">
        <authorList>
            <person name="Guo J."/>
        </authorList>
    </citation>
    <scope>NUCLEOTIDE SEQUENCE [LARGE SCALE GENOMIC DNA]</scope>
    <source>
        <strain evidence="2 4">DSM 22147</strain>
    </source>
</reference>
<dbReference type="PANTHER" id="PTHR38663">
    <property type="match status" value="1"/>
</dbReference>
<evidence type="ECO:0000313" key="4">
    <source>
        <dbReference type="Proteomes" id="UP000032366"/>
    </source>
</evidence>
<dbReference type="Proteomes" id="UP000032366">
    <property type="component" value="Unassembled WGS sequence"/>
</dbReference>
<dbReference type="Gene3D" id="3.50.50.60">
    <property type="entry name" value="FAD/NAD(P)-binding domain"/>
    <property type="match status" value="1"/>
</dbReference>
<dbReference type="STRING" id="569857.TP70_00700"/>
<feature type="domain" description="FAD-dependent urate hydroxylase HpyO/Asp monooxygenase CreE-like FAD/NAD(P)-binding" evidence="1">
    <location>
        <begin position="6"/>
        <end position="148"/>
    </location>
</feature>
<dbReference type="EMBL" id="UHDT01000001">
    <property type="protein sequence ID" value="SUM58402.1"/>
    <property type="molecule type" value="Genomic_DNA"/>
</dbReference>
<accession>A0A0D6XTQ7</accession>
<evidence type="ECO:0000259" key="1">
    <source>
        <dbReference type="Pfam" id="PF13454"/>
    </source>
</evidence>
<evidence type="ECO:0000313" key="3">
    <source>
        <dbReference type="EMBL" id="SUM58402.1"/>
    </source>
</evidence>